<evidence type="ECO:0000313" key="2">
    <source>
        <dbReference type="EMBL" id="EAA33792.1"/>
    </source>
</evidence>
<keyword evidence="3" id="KW-1185">Reference proteome</keyword>
<dbReference type="HOGENOM" id="CLU_1042406_0_0_1"/>
<gene>
    <name evidence="2" type="ORF">NCU08546</name>
</gene>
<feature type="compositionally biased region" description="Polar residues" evidence="1">
    <location>
        <begin position="70"/>
        <end position="82"/>
    </location>
</feature>
<proteinExistence type="predicted"/>
<reference evidence="2 3" key="1">
    <citation type="journal article" date="2003" name="Nature">
        <title>The genome sequence of the filamentous fungus Neurospora crassa.</title>
        <authorList>
            <person name="Galagan J.E."/>
            <person name="Calvo S.E."/>
            <person name="Borkovich K.A."/>
            <person name="Selker E.U."/>
            <person name="Read N.D."/>
            <person name="Jaffe D."/>
            <person name="FitzHugh W."/>
            <person name="Ma L.J."/>
            <person name="Smirnov S."/>
            <person name="Purcell S."/>
            <person name="Rehman B."/>
            <person name="Elkins T."/>
            <person name="Engels R."/>
            <person name="Wang S."/>
            <person name="Nielsen C.B."/>
            <person name="Butler J."/>
            <person name="Endrizzi M."/>
            <person name="Qui D."/>
            <person name="Ianakiev P."/>
            <person name="Bell-Pedersen D."/>
            <person name="Nelson M.A."/>
            <person name="Werner-Washburne M."/>
            <person name="Selitrennikoff C.P."/>
            <person name="Kinsey J.A."/>
            <person name="Braun E.L."/>
            <person name="Zelter A."/>
            <person name="Schulte U."/>
            <person name="Kothe G.O."/>
            <person name="Jedd G."/>
            <person name="Mewes W."/>
            <person name="Staben C."/>
            <person name="Marcotte E."/>
            <person name="Greenberg D."/>
            <person name="Roy A."/>
            <person name="Foley K."/>
            <person name="Naylor J."/>
            <person name="Stange-Thomann N."/>
            <person name="Barrett R."/>
            <person name="Gnerre S."/>
            <person name="Kamal M."/>
            <person name="Kamvysselis M."/>
            <person name="Mauceli E."/>
            <person name="Bielke C."/>
            <person name="Rudd S."/>
            <person name="Frishman D."/>
            <person name="Krystofova S."/>
            <person name="Rasmussen C."/>
            <person name="Metzenberg R.L."/>
            <person name="Perkins D.D."/>
            <person name="Kroken S."/>
            <person name="Cogoni C."/>
            <person name="Macino G."/>
            <person name="Catcheside D."/>
            <person name="Li W."/>
            <person name="Pratt R.J."/>
            <person name="Osmani S.A."/>
            <person name="DeSouza C.P."/>
            <person name="Glass L."/>
            <person name="Orbach M.J."/>
            <person name="Berglund J.A."/>
            <person name="Voelker R."/>
            <person name="Yarden O."/>
            <person name="Plamann M."/>
            <person name="Seiler S."/>
            <person name="Dunlap J."/>
            <person name="Radford A."/>
            <person name="Aramayo R."/>
            <person name="Natvig D.O."/>
            <person name="Alex L.A."/>
            <person name="Mannhaupt G."/>
            <person name="Ebbole D.J."/>
            <person name="Freitag M."/>
            <person name="Paulsen I."/>
            <person name="Sachs M.S."/>
            <person name="Lander E.S."/>
            <person name="Nusbaum C."/>
            <person name="Birren B."/>
        </authorList>
    </citation>
    <scope>NUCLEOTIDE SEQUENCE [LARGE SCALE GENOMIC DNA]</scope>
    <source>
        <strain evidence="3">ATCC 24698 / 74-OR23-1A / CBS 708.71 / DSM 1257 / FGSC 987</strain>
    </source>
</reference>
<sequence length="267" mass="29624">MAKSSKTPDAKEQHGNKGTRSGLAVGSKSEVFHHIHLPRVNKEELDNKSKNSEISKERRALHGPRAFPGSPSTIKESWTLSAVTKPVSRDNERRPAHLSSSRKSINIQIERSRKQLESSSSTGSKMQYLSCRCPISRSSPVDTRCTARCRQSQTKTVPSQIRTTNHLRSHRTLCSIEGKPSLCTRTMNWTHQPNDAHRPRRLRQAPISAEKHCIPAGNLRDVILFVAQSRINTRHPNKWPGLVLNVAACREGDGGESGSVAALRPGL</sequence>
<feature type="compositionally biased region" description="Basic and acidic residues" evidence="1">
    <location>
        <begin position="40"/>
        <end position="60"/>
    </location>
</feature>
<dbReference type="OrthoDB" id="10543452at2759"/>
<feature type="compositionally biased region" description="Polar residues" evidence="1">
    <location>
        <begin position="98"/>
        <end position="109"/>
    </location>
</feature>
<dbReference type="InParanoid" id="Q7SBK4"/>
<protein>
    <submittedName>
        <fullName evidence="2">Uncharacterized protein</fullName>
    </submittedName>
</protein>
<dbReference type="KEGG" id="ncr:NCU08546"/>
<feature type="region of interest" description="Disordered" evidence="1">
    <location>
        <begin position="1"/>
        <end position="121"/>
    </location>
</feature>
<dbReference type="PaxDb" id="5141-EFNCRP00000004625"/>
<dbReference type="EMBL" id="CM002238">
    <property type="protein sequence ID" value="EAA33792.1"/>
    <property type="molecule type" value="Genomic_DNA"/>
</dbReference>
<feature type="compositionally biased region" description="Basic and acidic residues" evidence="1">
    <location>
        <begin position="1"/>
        <end position="15"/>
    </location>
</feature>
<name>Q7SBK4_NEUCR</name>
<dbReference type="AlphaFoldDB" id="Q7SBK4"/>
<organism evidence="2 3">
    <name type="scientific">Neurospora crassa (strain ATCC 24698 / 74-OR23-1A / CBS 708.71 / DSM 1257 / FGSC 987)</name>
    <dbReference type="NCBI Taxonomy" id="367110"/>
    <lineage>
        <taxon>Eukaryota</taxon>
        <taxon>Fungi</taxon>
        <taxon>Dikarya</taxon>
        <taxon>Ascomycota</taxon>
        <taxon>Pezizomycotina</taxon>
        <taxon>Sordariomycetes</taxon>
        <taxon>Sordariomycetidae</taxon>
        <taxon>Sordariales</taxon>
        <taxon>Sordariaceae</taxon>
        <taxon>Neurospora</taxon>
    </lineage>
</organism>
<dbReference type="RefSeq" id="XP_963028.1">
    <property type="nucleotide sequence ID" value="XM_957935.1"/>
</dbReference>
<dbReference type="VEuPathDB" id="FungiDB:NCU08546"/>
<evidence type="ECO:0000313" key="3">
    <source>
        <dbReference type="Proteomes" id="UP000001805"/>
    </source>
</evidence>
<evidence type="ECO:0000256" key="1">
    <source>
        <dbReference type="SAM" id="MobiDB-lite"/>
    </source>
</evidence>
<dbReference type="GeneID" id="3879167"/>
<accession>Q7SBK4</accession>
<dbReference type="Proteomes" id="UP000001805">
    <property type="component" value="Chromosome 3, Linkage Group III"/>
</dbReference>